<evidence type="ECO:0000313" key="6">
    <source>
        <dbReference type="Proteomes" id="UP000233524"/>
    </source>
</evidence>
<dbReference type="OrthoDB" id="205108at2759"/>
<dbReference type="PANTHER" id="PTHR31306">
    <property type="entry name" value="ALPHA-1,6-MANNOSYLTRANSFERASE MNN11-RELATED"/>
    <property type="match status" value="1"/>
</dbReference>
<evidence type="ECO:0000256" key="2">
    <source>
        <dbReference type="ARBA" id="ARBA00022676"/>
    </source>
</evidence>
<dbReference type="FunCoup" id="A0A2N3N3C8">
    <property type="interactions" value="91"/>
</dbReference>
<dbReference type="STRING" id="41688.A0A2N3N3C8"/>
<dbReference type="GO" id="GO:0006487">
    <property type="term" value="P:protein N-linked glycosylation"/>
    <property type="evidence" value="ECO:0007669"/>
    <property type="project" value="TreeGrafter"/>
</dbReference>
<dbReference type="InterPro" id="IPR029044">
    <property type="entry name" value="Nucleotide-diphossugar_trans"/>
</dbReference>
<gene>
    <name evidence="5" type="ORF">jhhlp_005523</name>
</gene>
<dbReference type="FunFam" id="3.90.550.10:FF:000149">
    <property type="entry name" value="Alpha-1,6-mannosyltransferase subunit"/>
    <property type="match status" value="1"/>
</dbReference>
<keyword evidence="3" id="KW-0808">Transferase</keyword>
<sequence length="313" mass="35608">MHFAYPPRKASNPPAFKPRSSRIPVLRKGKLRTIALFGVAVLFLLYLFSGSSKSGPKKTRHVPSGTPPVVMVTVLDSSHGLEYMDTIKENRISYAKLHGYETFFAHVGDYDLLGSPMSWTKVVALRHVLNKFPDCQYIWFLGQDAFIMDPKVSIHKDIMAADKLGQLMIRNQPVALPDSIIKTYQHLRPENVDLVVTQDSEGMSPESIIIKNSEWAEFFLDTWYDPLYRSYNFQKAETHALEHIVQWHPTVLSKLALIPQKTLNSYSREQYGVKYSNGDFVVRFAECTKTGATSCQQEAGRFNELRRNAFAKG</sequence>
<keyword evidence="4" id="KW-0812">Transmembrane</keyword>
<dbReference type="Gene3D" id="3.90.550.10">
    <property type="entry name" value="Spore Coat Polysaccharide Biosynthesis Protein SpsA, Chain A"/>
    <property type="match status" value="1"/>
</dbReference>
<evidence type="ECO:0000256" key="4">
    <source>
        <dbReference type="SAM" id="Phobius"/>
    </source>
</evidence>
<comment type="caution">
    <text evidence="5">The sequence shown here is derived from an EMBL/GenBank/DDBJ whole genome shotgun (WGS) entry which is preliminary data.</text>
</comment>
<feature type="transmembrane region" description="Helical" evidence="4">
    <location>
        <begin position="31"/>
        <end position="49"/>
    </location>
</feature>
<keyword evidence="2" id="KW-0328">Glycosyltransferase</keyword>
<dbReference type="VEuPathDB" id="FungiDB:jhhlp_005523"/>
<keyword evidence="6" id="KW-1185">Reference proteome</keyword>
<organism evidence="5 6">
    <name type="scientific">Lomentospora prolificans</name>
    <dbReference type="NCBI Taxonomy" id="41688"/>
    <lineage>
        <taxon>Eukaryota</taxon>
        <taxon>Fungi</taxon>
        <taxon>Dikarya</taxon>
        <taxon>Ascomycota</taxon>
        <taxon>Pezizomycotina</taxon>
        <taxon>Sordariomycetes</taxon>
        <taxon>Hypocreomycetidae</taxon>
        <taxon>Microascales</taxon>
        <taxon>Microascaceae</taxon>
        <taxon>Lomentospora</taxon>
    </lineage>
</organism>
<dbReference type="EMBL" id="NLAX01000701">
    <property type="protein sequence ID" value="PKS06927.1"/>
    <property type="molecule type" value="Genomic_DNA"/>
</dbReference>
<proteinExistence type="inferred from homology"/>
<evidence type="ECO:0000313" key="5">
    <source>
        <dbReference type="EMBL" id="PKS06927.1"/>
    </source>
</evidence>
<dbReference type="InterPro" id="IPR008630">
    <property type="entry name" value="Glyco_trans_34"/>
</dbReference>
<evidence type="ECO:0000256" key="1">
    <source>
        <dbReference type="ARBA" id="ARBA00005664"/>
    </source>
</evidence>
<dbReference type="AlphaFoldDB" id="A0A2N3N3C8"/>
<dbReference type="Pfam" id="PF05637">
    <property type="entry name" value="Glyco_transf_34"/>
    <property type="match status" value="1"/>
</dbReference>
<comment type="similarity">
    <text evidence="1">Belongs to the glycosyltransferase 34 family.</text>
</comment>
<protein>
    <submittedName>
        <fullName evidence="5">Uncharacterized protein</fullName>
    </submittedName>
</protein>
<reference evidence="5 6" key="1">
    <citation type="journal article" date="2017" name="G3 (Bethesda)">
        <title>First Draft Genome Sequence of the Pathogenic Fungus Lomentospora prolificans (Formerly Scedosporium prolificans).</title>
        <authorList>
            <person name="Luo R."/>
            <person name="Zimin A."/>
            <person name="Workman R."/>
            <person name="Fan Y."/>
            <person name="Pertea G."/>
            <person name="Grossman N."/>
            <person name="Wear M.P."/>
            <person name="Jia B."/>
            <person name="Miller H."/>
            <person name="Casadevall A."/>
            <person name="Timp W."/>
            <person name="Zhang S.X."/>
            <person name="Salzberg S.L."/>
        </authorList>
    </citation>
    <scope>NUCLEOTIDE SEQUENCE [LARGE SCALE GENOMIC DNA]</scope>
    <source>
        <strain evidence="5 6">JHH-5317</strain>
    </source>
</reference>
<name>A0A2N3N3C8_9PEZI</name>
<dbReference type="InParanoid" id="A0A2N3N3C8"/>
<keyword evidence="4" id="KW-1133">Transmembrane helix</keyword>
<dbReference type="PANTHER" id="PTHR31306:SF10">
    <property type="entry name" value="ALPHA-1,6-MANNOSYLTRANSFERASE MNN11-RELATED"/>
    <property type="match status" value="1"/>
</dbReference>
<evidence type="ECO:0000256" key="3">
    <source>
        <dbReference type="ARBA" id="ARBA00022679"/>
    </source>
</evidence>
<accession>A0A2N3N3C8</accession>
<keyword evidence="4" id="KW-0472">Membrane</keyword>
<dbReference type="Proteomes" id="UP000233524">
    <property type="component" value="Unassembled WGS sequence"/>
</dbReference>
<dbReference type="GO" id="GO:0000136">
    <property type="term" value="C:mannan polymerase complex"/>
    <property type="evidence" value="ECO:0007669"/>
    <property type="project" value="TreeGrafter"/>
</dbReference>
<dbReference type="GO" id="GO:0000009">
    <property type="term" value="F:alpha-1,6-mannosyltransferase activity"/>
    <property type="evidence" value="ECO:0007669"/>
    <property type="project" value="TreeGrafter"/>
</dbReference>